<keyword evidence="5" id="KW-1185">Reference proteome</keyword>
<accession>A0AAV2JLZ7</accession>
<reference evidence="4 5" key="1">
    <citation type="submission" date="2024-04" db="EMBL/GenBank/DDBJ databases">
        <authorList>
            <person name="Waldvogel A.-M."/>
            <person name="Schoenle A."/>
        </authorList>
    </citation>
    <scope>NUCLEOTIDE SEQUENCE [LARGE SCALE GENOMIC DNA]</scope>
</reference>
<evidence type="ECO:0000259" key="3">
    <source>
        <dbReference type="Pfam" id="PF12516"/>
    </source>
</evidence>
<evidence type="ECO:0000256" key="2">
    <source>
        <dbReference type="SAM" id="MobiDB-lite"/>
    </source>
</evidence>
<comment type="similarity">
    <text evidence="1">Belongs to the FAM149 family.</text>
</comment>
<protein>
    <recommendedName>
        <fullName evidence="3">DUF3719 domain-containing protein</fullName>
    </recommendedName>
</protein>
<feature type="compositionally biased region" description="Polar residues" evidence="2">
    <location>
        <begin position="493"/>
        <end position="511"/>
    </location>
</feature>
<feature type="region of interest" description="Disordered" evidence="2">
    <location>
        <begin position="467"/>
        <end position="527"/>
    </location>
</feature>
<feature type="region of interest" description="Disordered" evidence="2">
    <location>
        <begin position="324"/>
        <end position="360"/>
    </location>
</feature>
<gene>
    <name evidence="4" type="ORF">KC01_LOCUS8996</name>
</gene>
<feature type="compositionally biased region" description="Polar residues" evidence="2">
    <location>
        <begin position="49"/>
        <end position="63"/>
    </location>
</feature>
<dbReference type="Pfam" id="PF12516">
    <property type="entry name" value="DUF3719"/>
    <property type="match status" value="1"/>
</dbReference>
<dbReference type="EMBL" id="OZ035835">
    <property type="protein sequence ID" value="CAL1577686.1"/>
    <property type="molecule type" value="Genomic_DNA"/>
</dbReference>
<feature type="compositionally biased region" description="Basic and acidic residues" evidence="2">
    <location>
        <begin position="388"/>
        <end position="397"/>
    </location>
</feature>
<dbReference type="GO" id="GO:0061512">
    <property type="term" value="P:protein localization to cilium"/>
    <property type="evidence" value="ECO:0007669"/>
    <property type="project" value="TreeGrafter"/>
</dbReference>
<evidence type="ECO:0000313" key="4">
    <source>
        <dbReference type="EMBL" id="CAL1577686.1"/>
    </source>
</evidence>
<feature type="region of interest" description="Disordered" evidence="2">
    <location>
        <begin position="21"/>
        <end position="63"/>
    </location>
</feature>
<feature type="compositionally biased region" description="Low complexity" evidence="2">
    <location>
        <begin position="417"/>
        <end position="429"/>
    </location>
</feature>
<dbReference type="Proteomes" id="UP001497482">
    <property type="component" value="Chromosome 13"/>
</dbReference>
<feature type="domain" description="DUF3719" evidence="3">
    <location>
        <begin position="124"/>
        <end position="177"/>
    </location>
</feature>
<dbReference type="GO" id="GO:0060271">
    <property type="term" value="P:cilium assembly"/>
    <property type="evidence" value="ECO:0007669"/>
    <property type="project" value="TreeGrafter"/>
</dbReference>
<evidence type="ECO:0000313" key="5">
    <source>
        <dbReference type="Proteomes" id="UP001497482"/>
    </source>
</evidence>
<evidence type="ECO:0000256" key="1">
    <source>
        <dbReference type="ARBA" id="ARBA00008309"/>
    </source>
</evidence>
<organism evidence="4 5">
    <name type="scientific">Knipowitschia caucasica</name>
    <name type="common">Caucasian dwarf goby</name>
    <name type="synonym">Pomatoschistus caucasicus</name>
    <dbReference type="NCBI Taxonomy" id="637954"/>
    <lineage>
        <taxon>Eukaryota</taxon>
        <taxon>Metazoa</taxon>
        <taxon>Chordata</taxon>
        <taxon>Craniata</taxon>
        <taxon>Vertebrata</taxon>
        <taxon>Euteleostomi</taxon>
        <taxon>Actinopterygii</taxon>
        <taxon>Neopterygii</taxon>
        <taxon>Teleostei</taxon>
        <taxon>Neoteleostei</taxon>
        <taxon>Acanthomorphata</taxon>
        <taxon>Gobiaria</taxon>
        <taxon>Gobiiformes</taxon>
        <taxon>Gobioidei</taxon>
        <taxon>Gobiidae</taxon>
        <taxon>Gobiinae</taxon>
        <taxon>Knipowitschia</taxon>
    </lineage>
</organism>
<feature type="compositionally biased region" description="Polar residues" evidence="2">
    <location>
        <begin position="467"/>
        <end position="479"/>
    </location>
</feature>
<sequence length="631" mass="69553">MISRYSRRAVSHKLEIRGLSRSSLDQHPLPEEADDDHSTPRCLHGLQDGGSTHNSSETSAASAHSDCSTIITVDFNQSWSGLQSSTGTGISTERSSVFSWGYDEFDKAASRQVQQMFEEIDKELYEGRGSGGGILPGLQDECQQWASRFPHLRIIGTQLLCPTDEGFQWYSSKSSLSGSLSVIRENKDKSMENDQEDTELNVQVIEVEGVMEEYLAFDSQDVDGEREPDSSDSGRRYHCLPPVSPYRCRRQAVLDLLFDDVWQQLVGWTKELVQRHWEECTLIEEERLYGNLSPVPQLSNHPFMLLSTLPPTLPKLGLGRVPPLAGLPIQNTKSRGSKHKSRRKTKKQKRPSSTVRGPVGAAVQHNLNDLIVIQSIPLQQRNLTSLDRTPDPEERLYPRPGSSVVPSNKARPRRILEQSSSSLSRPAQSARRRNPPPRTLLPLVPSLSQSTAGSMDEIIRGTRLNTANTSPLLPLSRNTLLPPIGTGDPEISHSLQNPKPAQRQKGPSSRAHSAVNEEVGSSIPSRHHLLDAFSRPNTTHTYRSDTPYRRSFTILDNIGQGRPGRASVAADALGIGVTGVGLGISSSSFLDSFPHHPLGHTSIKDADEPDSQITIPVSVMPGSIPRSFTRG</sequence>
<dbReference type="PANTHER" id="PTHR31997">
    <property type="entry name" value="AGAP003710-PA"/>
    <property type="match status" value="1"/>
</dbReference>
<feature type="compositionally biased region" description="Basic residues" evidence="2">
    <location>
        <begin position="335"/>
        <end position="350"/>
    </location>
</feature>
<feature type="region of interest" description="Disordered" evidence="2">
    <location>
        <begin position="383"/>
        <end position="453"/>
    </location>
</feature>
<dbReference type="InterPro" id="IPR022194">
    <property type="entry name" value="DUF3719"/>
</dbReference>
<proteinExistence type="inferred from homology"/>
<dbReference type="AlphaFoldDB" id="A0AAV2JLZ7"/>
<dbReference type="InterPro" id="IPR039630">
    <property type="entry name" value="FAM149"/>
</dbReference>
<name>A0AAV2JLZ7_KNICA</name>
<dbReference type="PANTHER" id="PTHR31997:SF0">
    <property type="entry name" value="PRIMARY CILIUM ASSEMBLY PROTEIN FAM149B1"/>
    <property type="match status" value="1"/>
</dbReference>